<dbReference type="Proteomes" id="UP001155546">
    <property type="component" value="Unassembled WGS sequence"/>
</dbReference>
<proteinExistence type="predicted"/>
<evidence type="ECO:0000313" key="3">
    <source>
        <dbReference type="Proteomes" id="UP001155546"/>
    </source>
</evidence>
<name>A0A9X3AVP7_9GAMM</name>
<reference evidence="2" key="1">
    <citation type="journal article" date="2023" name="Int. J. Syst. Evol. Microbiol.">
        <title>&lt;i&gt;Shewanella septentrionalis&lt;/i&gt; sp. nov. and &lt;i&gt;Shewanella holmiensis&lt;/i&gt; sp. nov., isolated from Baltic Sea water and sediments.</title>
        <authorList>
            <person name="Martin-Rodriguez A.J."/>
            <person name="Thorell K."/>
            <person name="Joffre E."/>
            <person name="Jensie-Markopoulos S."/>
            <person name="Moore E.R.B."/>
            <person name="Sjoling A."/>
        </authorList>
    </citation>
    <scope>NUCLEOTIDE SEQUENCE</scope>
    <source>
        <strain evidence="2">SP1S2-7</strain>
    </source>
</reference>
<dbReference type="EMBL" id="JAMTCD010000007">
    <property type="protein sequence ID" value="MCT7941583.1"/>
    <property type="molecule type" value="Genomic_DNA"/>
</dbReference>
<keyword evidence="1" id="KW-0732">Signal</keyword>
<keyword evidence="3" id="KW-1185">Reference proteome</keyword>
<protein>
    <submittedName>
        <fullName evidence="2">Uncharacterized protein</fullName>
    </submittedName>
</protein>
<feature type="signal peptide" evidence="1">
    <location>
        <begin position="1"/>
        <end position="20"/>
    </location>
</feature>
<dbReference type="RefSeq" id="WP_261297978.1">
    <property type="nucleotide sequence ID" value="NZ_JAMTCD010000007.1"/>
</dbReference>
<feature type="chain" id="PRO_5040915014" evidence="1">
    <location>
        <begin position="21"/>
        <end position="78"/>
    </location>
</feature>
<organism evidence="2 3">
    <name type="scientific">Shewanella holmiensis</name>
    <dbReference type="NCBI Taxonomy" id="2952222"/>
    <lineage>
        <taxon>Bacteria</taxon>
        <taxon>Pseudomonadati</taxon>
        <taxon>Pseudomonadota</taxon>
        <taxon>Gammaproteobacteria</taxon>
        <taxon>Alteromonadales</taxon>
        <taxon>Shewanellaceae</taxon>
        <taxon>Shewanella</taxon>
    </lineage>
</organism>
<accession>A0A9X3AVP7</accession>
<comment type="caution">
    <text evidence="2">The sequence shown here is derived from an EMBL/GenBank/DDBJ whole genome shotgun (WGS) entry which is preliminary data.</text>
</comment>
<gene>
    <name evidence="2" type="ORF">NE535_07200</name>
</gene>
<sequence>MFNLKSVLALAMMSSLSLSAAQANEMDLVDISDLHATINAQLADNLNQMQQEVVKDANEVIVAENDQQMKTVRTQVAD</sequence>
<evidence type="ECO:0000313" key="2">
    <source>
        <dbReference type="EMBL" id="MCT7941583.1"/>
    </source>
</evidence>
<dbReference type="AlphaFoldDB" id="A0A9X3AVP7"/>
<evidence type="ECO:0000256" key="1">
    <source>
        <dbReference type="SAM" id="SignalP"/>
    </source>
</evidence>